<organism evidence="1 2">
    <name type="scientific">Corynebacterium nuruki</name>
    <dbReference type="NCBI Taxonomy" id="1032851"/>
    <lineage>
        <taxon>Bacteria</taxon>
        <taxon>Bacillati</taxon>
        <taxon>Actinomycetota</taxon>
        <taxon>Actinomycetes</taxon>
        <taxon>Mycobacteriales</taxon>
        <taxon>Corynebacteriaceae</taxon>
        <taxon>Corynebacterium</taxon>
    </lineage>
</organism>
<name>A0A3D4SZE8_9CORY</name>
<reference evidence="1 2" key="1">
    <citation type="journal article" date="2018" name="Nat. Biotechnol.">
        <title>A standardized bacterial taxonomy based on genome phylogeny substantially revises the tree of life.</title>
        <authorList>
            <person name="Parks D.H."/>
            <person name="Chuvochina M."/>
            <person name="Waite D.W."/>
            <person name="Rinke C."/>
            <person name="Skarshewski A."/>
            <person name="Chaumeil P.A."/>
            <person name="Hugenholtz P."/>
        </authorList>
    </citation>
    <scope>NUCLEOTIDE SEQUENCE [LARGE SCALE GENOMIC DNA]</scope>
    <source>
        <strain evidence="1">UBA11247</strain>
    </source>
</reference>
<protein>
    <submittedName>
        <fullName evidence="1">Crotonase</fullName>
    </submittedName>
</protein>
<evidence type="ECO:0000313" key="1">
    <source>
        <dbReference type="EMBL" id="HCT14445.1"/>
    </source>
</evidence>
<comment type="caution">
    <text evidence="1">The sequence shown here is derived from an EMBL/GenBank/DDBJ whole genome shotgun (WGS) entry which is preliminary data.</text>
</comment>
<evidence type="ECO:0000313" key="2">
    <source>
        <dbReference type="Proteomes" id="UP000261739"/>
    </source>
</evidence>
<proteinExistence type="predicted"/>
<dbReference type="Gene3D" id="3.90.226.10">
    <property type="entry name" value="2-enoyl-CoA Hydratase, Chain A, domain 1"/>
    <property type="match status" value="1"/>
</dbReference>
<gene>
    <name evidence="1" type="ORF">DIW82_06545</name>
</gene>
<dbReference type="AlphaFoldDB" id="A0A3D4SZE8"/>
<dbReference type="SUPFAM" id="SSF52096">
    <property type="entry name" value="ClpP/crotonase"/>
    <property type="match status" value="1"/>
</dbReference>
<dbReference type="InterPro" id="IPR029045">
    <property type="entry name" value="ClpP/crotonase-like_dom_sf"/>
</dbReference>
<dbReference type="Proteomes" id="UP000261739">
    <property type="component" value="Unassembled WGS sequence"/>
</dbReference>
<dbReference type="EMBL" id="DQID01000173">
    <property type="protein sequence ID" value="HCT14445.1"/>
    <property type="molecule type" value="Genomic_DNA"/>
</dbReference>
<feature type="non-terminal residue" evidence="1">
    <location>
        <position position="64"/>
    </location>
</feature>
<sequence length="64" mass="6785">MPETVHLTVADGLAEVVLDAPEKLNALDADDLQLLRVRLADAATRAASGEVRALLLRGEGRGFC</sequence>
<accession>A0A3D4SZE8</accession>